<organism evidence="3 4">
    <name type="scientific">Allohahella marinimesophila</name>
    <dbReference type="NCBI Taxonomy" id="1054972"/>
    <lineage>
        <taxon>Bacteria</taxon>
        <taxon>Pseudomonadati</taxon>
        <taxon>Pseudomonadota</taxon>
        <taxon>Gammaproteobacteria</taxon>
        <taxon>Oceanospirillales</taxon>
        <taxon>Hahellaceae</taxon>
        <taxon>Allohahella</taxon>
    </lineage>
</organism>
<gene>
    <name evidence="3" type="ORF">GCM10022278_15260</name>
</gene>
<evidence type="ECO:0000313" key="3">
    <source>
        <dbReference type="EMBL" id="GAA3957689.1"/>
    </source>
</evidence>
<dbReference type="Pfam" id="PF08241">
    <property type="entry name" value="Methyltransf_11"/>
    <property type="match status" value="1"/>
</dbReference>
<dbReference type="InterPro" id="IPR013216">
    <property type="entry name" value="Methyltransf_11"/>
</dbReference>
<dbReference type="EMBL" id="BAABBO010000007">
    <property type="protein sequence ID" value="GAA3957689.1"/>
    <property type="molecule type" value="Genomic_DNA"/>
</dbReference>
<dbReference type="Proteomes" id="UP001501337">
    <property type="component" value="Unassembled WGS sequence"/>
</dbReference>
<dbReference type="SUPFAM" id="SSF53335">
    <property type="entry name" value="S-adenosyl-L-methionine-dependent methyltransferases"/>
    <property type="match status" value="1"/>
</dbReference>
<feature type="domain" description="Methyltransferase type 11" evidence="2">
    <location>
        <begin position="44"/>
        <end position="137"/>
    </location>
</feature>
<name>A0ABP7P0S3_9GAMM</name>
<dbReference type="PANTHER" id="PTHR43861">
    <property type="entry name" value="TRANS-ACONITATE 2-METHYLTRANSFERASE-RELATED"/>
    <property type="match status" value="1"/>
</dbReference>
<evidence type="ECO:0000256" key="1">
    <source>
        <dbReference type="SAM" id="Coils"/>
    </source>
</evidence>
<dbReference type="Gene3D" id="3.40.50.150">
    <property type="entry name" value="Vaccinia Virus protein VP39"/>
    <property type="match status" value="1"/>
</dbReference>
<accession>A0ABP7P0S3</accession>
<dbReference type="RefSeq" id="WP_344804949.1">
    <property type="nucleotide sequence ID" value="NZ_BAABBO010000007.1"/>
</dbReference>
<evidence type="ECO:0000259" key="2">
    <source>
        <dbReference type="Pfam" id="PF08241"/>
    </source>
</evidence>
<feature type="coiled-coil region" evidence="1">
    <location>
        <begin position="277"/>
        <end position="311"/>
    </location>
</feature>
<reference evidence="4" key="1">
    <citation type="journal article" date="2019" name="Int. J. Syst. Evol. Microbiol.">
        <title>The Global Catalogue of Microorganisms (GCM) 10K type strain sequencing project: providing services to taxonomists for standard genome sequencing and annotation.</title>
        <authorList>
            <consortium name="The Broad Institute Genomics Platform"/>
            <consortium name="The Broad Institute Genome Sequencing Center for Infectious Disease"/>
            <person name="Wu L."/>
            <person name="Ma J."/>
        </authorList>
    </citation>
    <scope>NUCLEOTIDE SEQUENCE [LARGE SCALE GENOMIC DNA]</scope>
    <source>
        <strain evidence="4">JCM 17555</strain>
    </source>
</reference>
<evidence type="ECO:0000313" key="4">
    <source>
        <dbReference type="Proteomes" id="UP001501337"/>
    </source>
</evidence>
<keyword evidence="4" id="KW-1185">Reference proteome</keyword>
<protein>
    <recommendedName>
        <fullName evidence="2">Methyltransferase type 11 domain-containing protein</fullName>
    </recommendedName>
</protein>
<dbReference type="CDD" id="cd02440">
    <property type="entry name" value="AdoMet_MTases"/>
    <property type="match status" value="1"/>
</dbReference>
<sequence length="441" mass="49507">MTEDFYRAFEEKHRGSRDLIKSRLTVYQPFVEPLLKIASEAKAVDLGCGRGEWLEYVSSLGFSATGVDLDEGMLSACQELGLEAMKGDLLQYIESLESESAMLLSAFHVVEHIAFDDLRLLVREALRVLRPGGLLIIETPNTENIIVGTSSFYLDPTHRNPIPSQLLSFVAEHTGFHRVKTLLLQEQKGLPPRTDVGLLDVLSGVSPDYAVVAQKSGDVAELASFDEVFERAYGVGLNQLATRFDERLAFTSHQIGLMQKELNQTKDEAFQAQSEARASAESMNVELRASLKTLEIQIKKETDENFRTREKDLEARLIDQMIAVNALKASTSWKVTAPLRAAGRVRKKLQGLNTGGRLDLLIRHSALYVSRRPVLKRIVLSILTRLPFLKRRLTLLRQQRASSNFVLDRNTPNEIANLNPHARRVYLDLKSALEKVQGENQ</sequence>
<proteinExistence type="predicted"/>
<comment type="caution">
    <text evidence="3">The sequence shown here is derived from an EMBL/GenBank/DDBJ whole genome shotgun (WGS) entry which is preliminary data.</text>
</comment>
<dbReference type="InterPro" id="IPR029063">
    <property type="entry name" value="SAM-dependent_MTases_sf"/>
</dbReference>
<keyword evidence="1" id="KW-0175">Coiled coil</keyword>